<proteinExistence type="predicted"/>
<dbReference type="GO" id="GO:0016020">
    <property type="term" value="C:membrane"/>
    <property type="evidence" value="ECO:0007669"/>
    <property type="project" value="GOC"/>
</dbReference>
<dbReference type="InterPro" id="IPR007577">
    <property type="entry name" value="GlycoTrfase_DXD_sugar-bd_CS"/>
</dbReference>
<evidence type="ECO:0000259" key="2">
    <source>
        <dbReference type="Pfam" id="PF00535"/>
    </source>
</evidence>
<evidence type="ECO:0000256" key="1">
    <source>
        <dbReference type="ARBA" id="ARBA00022679"/>
    </source>
</evidence>
<evidence type="ECO:0000313" key="3">
    <source>
        <dbReference type="EMBL" id="EFL30294.1"/>
    </source>
</evidence>
<dbReference type="STRING" id="591159.SSQG_00812"/>
<dbReference type="CDD" id="cd00761">
    <property type="entry name" value="Glyco_tranf_GTA_type"/>
    <property type="match status" value="1"/>
</dbReference>
<dbReference type="eggNOG" id="COG3774">
    <property type="taxonomic scope" value="Bacteria"/>
</dbReference>
<dbReference type="PANTHER" id="PTHR32385">
    <property type="entry name" value="MANNOSYL PHOSPHORYLINOSITOL CERAMIDE SYNTHASE"/>
    <property type="match status" value="1"/>
</dbReference>
<dbReference type="GO" id="GO:0051999">
    <property type="term" value="P:mannosyl-inositol phosphorylceramide biosynthetic process"/>
    <property type="evidence" value="ECO:0007669"/>
    <property type="project" value="TreeGrafter"/>
</dbReference>
<dbReference type="AlphaFoldDB" id="D9XC63"/>
<gene>
    <name evidence="3" type="ORF">SSQG_00812</name>
</gene>
<dbReference type="InterPro" id="IPR001173">
    <property type="entry name" value="Glyco_trans_2-like"/>
</dbReference>
<dbReference type="Proteomes" id="UP000004184">
    <property type="component" value="Unassembled WGS sequence"/>
</dbReference>
<name>D9XC63_STRVT</name>
<dbReference type="InterPro" id="IPR051706">
    <property type="entry name" value="Glycosyltransferase_domain"/>
</dbReference>
<keyword evidence="1" id="KW-0808">Transferase</keyword>
<evidence type="ECO:0000313" key="4">
    <source>
        <dbReference type="Proteomes" id="UP000004184"/>
    </source>
</evidence>
<dbReference type="Pfam" id="PF04488">
    <property type="entry name" value="Gly_transf_sug"/>
    <property type="match status" value="1"/>
</dbReference>
<protein>
    <recommendedName>
        <fullName evidence="2">Glycosyltransferase 2-like domain-containing protein</fullName>
    </recommendedName>
</protein>
<keyword evidence="4" id="KW-1185">Reference proteome</keyword>
<feature type="domain" description="Glycosyltransferase 2-like" evidence="2">
    <location>
        <begin position="275"/>
        <end position="388"/>
    </location>
</feature>
<dbReference type="Pfam" id="PF00535">
    <property type="entry name" value="Glycos_transf_2"/>
    <property type="match status" value="1"/>
</dbReference>
<dbReference type="SUPFAM" id="SSF53448">
    <property type="entry name" value="Nucleotide-diphospho-sugar transferases"/>
    <property type="match status" value="2"/>
</dbReference>
<dbReference type="PANTHER" id="PTHR32385:SF15">
    <property type="entry name" value="INOSITOL PHOSPHOCERAMIDE MANNOSYLTRANSFERASE 1"/>
    <property type="match status" value="1"/>
</dbReference>
<dbReference type="eggNOG" id="COG1215">
    <property type="taxonomic scope" value="Bacteria"/>
</dbReference>
<dbReference type="EMBL" id="GG657757">
    <property type="protein sequence ID" value="EFL30294.1"/>
    <property type="molecule type" value="Genomic_DNA"/>
</dbReference>
<sequence>MRTQQKIPAVIHQTWKDADVPAHWKKWADSWRLHHPDWGYRLWTDSDNRAFLQEHYPWFLPVYDGYAEPIMRADAIRYFLLDHFGGLYVDLDFECLSPVDNILDGRELVLGCEPQAHTQLLLARQRGFSRIVGNAFIASRPGHPFWAHVHRQLVGAHRMPGALDATGPFFLSRAIDSAPDSASITILGPEVLYPEVSPYAAELFGPQKADYENAHAVHHWSGSWVRDVPGTPRASVGKRFPFWASQELHPVADGLLNLDAQRRRWASGAPAPTVSCLMVTKDRSSTARRAITCFRAQTYPSLELVVVEDGTDDALEQYVRELGDPRIRHHRLPPEGRPLGELRNEAVSLATGPYVCQWDDDDLYDPERVETQMAAIASLGADACFLARERLWWPARHKLAISCARVWEGSMVCAKDRLPRYPALRRGEDTPVAEEVVRTCRVVSVDAPELYT</sequence>
<dbReference type="Gene3D" id="3.90.550.20">
    <property type="match status" value="1"/>
</dbReference>
<organism evidence="3 4">
    <name type="scientific">Streptomyces viridochromogenes (strain DSM 40736 / JCM 4977 / BCRC 1201 / Tue 494)</name>
    <dbReference type="NCBI Taxonomy" id="591159"/>
    <lineage>
        <taxon>Bacteria</taxon>
        <taxon>Bacillati</taxon>
        <taxon>Actinomycetota</taxon>
        <taxon>Actinomycetes</taxon>
        <taxon>Kitasatosporales</taxon>
        <taxon>Streptomycetaceae</taxon>
        <taxon>Streptomyces</taxon>
    </lineage>
</organism>
<reference evidence="4" key="1">
    <citation type="submission" date="2009-02" db="EMBL/GenBank/DDBJ databases">
        <title>Annotation of Streptomyces viridochromogenes strain DSM 40736.</title>
        <authorList>
            <consortium name="The Broad Institute Genome Sequencing Platform"/>
            <consortium name="Broad Institute Microbial Sequencing Center"/>
            <person name="Fischbach M."/>
            <person name="Godfrey P."/>
            <person name="Ward D."/>
            <person name="Young S."/>
            <person name="Zeng Q."/>
            <person name="Koehrsen M."/>
            <person name="Alvarado L."/>
            <person name="Berlin A.M."/>
            <person name="Bochicchio J."/>
            <person name="Borenstein D."/>
            <person name="Chapman S.B."/>
            <person name="Chen Z."/>
            <person name="Engels R."/>
            <person name="Freedman E."/>
            <person name="Gellesch M."/>
            <person name="Goldberg J."/>
            <person name="Griggs A."/>
            <person name="Gujja S."/>
            <person name="Heilman E.R."/>
            <person name="Heiman D.I."/>
            <person name="Hepburn T.A."/>
            <person name="Howarth C."/>
            <person name="Jen D."/>
            <person name="Larson L."/>
            <person name="Lewis B."/>
            <person name="Mehta T."/>
            <person name="Park D."/>
            <person name="Pearson M."/>
            <person name="Richards J."/>
            <person name="Roberts A."/>
            <person name="Saif S."/>
            <person name="Shea T.D."/>
            <person name="Shenoy N."/>
            <person name="Sisk P."/>
            <person name="Stolte C."/>
            <person name="Sykes S.N."/>
            <person name="Thomson T."/>
            <person name="Walk T."/>
            <person name="White J."/>
            <person name="Yandava C."/>
            <person name="Straight P."/>
            <person name="Clardy J."/>
            <person name="Hung D."/>
            <person name="Kolter R."/>
            <person name="Mekalanos J."/>
            <person name="Walker S."/>
            <person name="Walsh C.T."/>
            <person name="Wieland-Brown L.C."/>
            <person name="Haas B."/>
            <person name="Nusbaum C."/>
            <person name="Birren B."/>
        </authorList>
    </citation>
    <scope>NUCLEOTIDE SEQUENCE [LARGE SCALE GENOMIC DNA]</scope>
    <source>
        <strain evidence="4">DSM 40736 / JCM 4977 / BCRC 1201 / Tue 494</strain>
    </source>
</reference>
<dbReference type="HOGENOM" id="CLU_606283_0_0_11"/>
<dbReference type="eggNOG" id="COG0463">
    <property type="taxonomic scope" value="Bacteria"/>
</dbReference>
<dbReference type="GO" id="GO:0000030">
    <property type="term" value="F:mannosyltransferase activity"/>
    <property type="evidence" value="ECO:0007669"/>
    <property type="project" value="TreeGrafter"/>
</dbReference>
<accession>D9XC63</accession>
<dbReference type="InterPro" id="IPR029044">
    <property type="entry name" value="Nucleotide-diphossugar_trans"/>
</dbReference>
<feature type="non-terminal residue" evidence="3">
    <location>
        <position position="452"/>
    </location>
</feature>
<dbReference type="Gene3D" id="3.90.550.10">
    <property type="entry name" value="Spore Coat Polysaccharide Biosynthesis Protein SpsA, Chain A"/>
    <property type="match status" value="1"/>
</dbReference>